<dbReference type="Pfam" id="PF02931">
    <property type="entry name" value="Neur_chan_LBD"/>
    <property type="match status" value="1"/>
</dbReference>
<proteinExistence type="inferred from homology"/>
<dbReference type="InterPro" id="IPR036734">
    <property type="entry name" value="Neur_chan_lig-bd_sf"/>
</dbReference>
<dbReference type="STRING" id="105785.A0A2J7Q4L8"/>
<dbReference type="Proteomes" id="UP000235965">
    <property type="component" value="Unassembled WGS sequence"/>
</dbReference>
<feature type="transmembrane region" description="Helical" evidence="5">
    <location>
        <begin position="294"/>
        <end position="320"/>
    </location>
</feature>
<feature type="region of interest" description="Disordered" evidence="6">
    <location>
        <begin position="1"/>
        <end position="45"/>
    </location>
</feature>
<dbReference type="GO" id="GO:0004888">
    <property type="term" value="F:transmembrane signaling receptor activity"/>
    <property type="evidence" value="ECO:0007669"/>
    <property type="project" value="InterPro"/>
</dbReference>
<evidence type="ECO:0000256" key="6">
    <source>
        <dbReference type="SAM" id="MobiDB-lite"/>
    </source>
</evidence>
<evidence type="ECO:0000256" key="4">
    <source>
        <dbReference type="ARBA" id="ARBA00023136"/>
    </source>
</evidence>
<keyword evidence="4 5" id="KW-0472">Membrane</keyword>
<evidence type="ECO:0000256" key="5">
    <source>
        <dbReference type="RuleBase" id="RU000687"/>
    </source>
</evidence>
<dbReference type="Gene3D" id="1.20.58.390">
    <property type="entry name" value="Neurotransmitter-gated ion-channel transmembrane domain"/>
    <property type="match status" value="2"/>
</dbReference>
<dbReference type="Gene3D" id="2.70.170.10">
    <property type="entry name" value="Neurotransmitter-gated ion-channel ligand-binding domain"/>
    <property type="match status" value="1"/>
</dbReference>
<dbReference type="FunFam" id="2.70.170.10:FF:000060">
    <property type="entry name" value="Nicotinic acetylcholine receptor subunit alpha4"/>
    <property type="match status" value="1"/>
</dbReference>
<evidence type="ECO:0000313" key="9">
    <source>
        <dbReference type="EMBL" id="PNF23525.1"/>
    </source>
</evidence>
<sequence>MEESRLGKKGKFGAGAGAEDRQRKRAGRNSRREKSDPDYELLADANMDRPSSQMERFRLRRTKVPSSGAFRCTSNYFIACRNIMKQGHAMKYFDVHRKAPEDGTLVLKHVVQERRVSADSQYNSAVINTNVIVNYAGEVVWLSHGIFRSSCDINVEYFPFDVQSCTMKWASWTYDGYQLDLVKQTEDGDVTNYQANGEFDLVSFDAVRHVEFYSCCPEPYPDITYIIQLRRRPMFYVYNLILPCILINGIALLVFYVPSESGEKVTLGISALLSMTVFLMTIRESLPPTEKTPLIGLYYGVSICLVTFATGLSVVTLNVYHRGVRGTGVPRIVKTLILGKLARLVFFQFEPRDKHGPSMQHVNNKWTTESEVDYLDPQQMSPRFLPRRSRTDSTPDSFEAQFLRVLNKVNHTIEHNELRLAEQERRDVAEIEWKQVALVCDRFLLWAFLLTTAITTTVILCGSPYGP</sequence>
<comment type="similarity">
    <text evidence="5">Belongs to the ligand-gated ion channel (TC 1.A.9) family.</text>
</comment>
<dbReference type="InterPro" id="IPR038050">
    <property type="entry name" value="Neuro_actylchol_rec"/>
</dbReference>
<name>A0A2J7Q4L8_9NEOP</name>
<dbReference type="InParanoid" id="A0A2J7Q4L8"/>
<accession>A0A2J7Q4L8</accession>
<keyword evidence="5" id="KW-0813">Transport</keyword>
<protein>
    <recommendedName>
        <fullName evidence="11">Neuronal acetylcholine receptor subunit alpha-10</fullName>
    </recommendedName>
</protein>
<dbReference type="OrthoDB" id="5975154at2759"/>
<dbReference type="CDD" id="cd18997">
    <property type="entry name" value="LGIC_ECD_nAChR"/>
    <property type="match status" value="1"/>
</dbReference>
<keyword evidence="2 5" id="KW-0812">Transmembrane</keyword>
<dbReference type="PANTHER" id="PTHR18945">
    <property type="entry name" value="NEUROTRANSMITTER GATED ION CHANNEL"/>
    <property type="match status" value="1"/>
</dbReference>
<keyword evidence="10" id="KW-1185">Reference proteome</keyword>
<dbReference type="SUPFAM" id="SSF90112">
    <property type="entry name" value="Neurotransmitter-gated ion-channel transmembrane pore"/>
    <property type="match status" value="1"/>
</dbReference>
<comment type="caution">
    <text evidence="9">The sequence shown here is derived from an EMBL/GenBank/DDBJ whole genome shotgun (WGS) entry which is preliminary data.</text>
</comment>
<dbReference type="FunFam" id="1.20.58.390:FF:000073">
    <property type="entry name" value="Neuronal acetylcholine receptor subunit alpha-9-II"/>
    <property type="match status" value="1"/>
</dbReference>
<feature type="transmembrane region" description="Helical" evidence="5">
    <location>
        <begin position="235"/>
        <end position="259"/>
    </location>
</feature>
<dbReference type="GO" id="GO:0016020">
    <property type="term" value="C:membrane"/>
    <property type="evidence" value="ECO:0007669"/>
    <property type="project" value="UniProtKB-SubCell"/>
</dbReference>
<feature type="transmembrane region" description="Helical" evidence="5">
    <location>
        <begin position="443"/>
        <end position="465"/>
    </location>
</feature>
<evidence type="ECO:0000256" key="1">
    <source>
        <dbReference type="ARBA" id="ARBA00004141"/>
    </source>
</evidence>
<evidence type="ECO:0000259" key="8">
    <source>
        <dbReference type="Pfam" id="PF02932"/>
    </source>
</evidence>
<gene>
    <name evidence="9" type="ORF">B7P43_G05588</name>
</gene>
<dbReference type="Pfam" id="PF02932">
    <property type="entry name" value="Neur_chan_memb"/>
    <property type="match status" value="1"/>
</dbReference>
<dbReference type="SUPFAM" id="SSF63712">
    <property type="entry name" value="Nicotinic receptor ligand binding domain-like"/>
    <property type="match status" value="1"/>
</dbReference>
<feature type="domain" description="Neurotransmitter-gated ion-channel transmembrane" evidence="8">
    <location>
        <begin position="240"/>
        <end position="459"/>
    </location>
</feature>
<evidence type="ECO:0008006" key="11">
    <source>
        <dbReference type="Google" id="ProtNLM"/>
    </source>
</evidence>
<evidence type="ECO:0000313" key="10">
    <source>
        <dbReference type="Proteomes" id="UP000235965"/>
    </source>
</evidence>
<comment type="caution">
    <text evidence="5">Lacks conserved residue(s) required for the propagation of feature annotation.</text>
</comment>
<comment type="subcellular location">
    <subcellularLocation>
        <location evidence="1">Membrane</location>
        <topology evidence="1">Multi-pass membrane protein</topology>
    </subcellularLocation>
</comment>
<dbReference type="InterPro" id="IPR006201">
    <property type="entry name" value="Neur_channel"/>
</dbReference>
<keyword evidence="5" id="KW-0406">Ion transport</keyword>
<dbReference type="InterPro" id="IPR006202">
    <property type="entry name" value="Neur_chan_lig-bd"/>
</dbReference>
<reference evidence="9 10" key="1">
    <citation type="submission" date="2017-12" db="EMBL/GenBank/DDBJ databases">
        <title>Hemimetabolous genomes reveal molecular basis of termite eusociality.</title>
        <authorList>
            <person name="Harrison M.C."/>
            <person name="Jongepier E."/>
            <person name="Robertson H.M."/>
            <person name="Arning N."/>
            <person name="Bitard-Feildel T."/>
            <person name="Chao H."/>
            <person name="Childers C.P."/>
            <person name="Dinh H."/>
            <person name="Doddapaneni H."/>
            <person name="Dugan S."/>
            <person name="Gowin J."/>
            <person name="Greiner C."/>
            <person name="Han Y."/>
            <person name="Hu H."/>
            <person name="Hughes D.S.T."/>
            <person name="Huylmans A.-K."/>
            <person name="Kemena C."/>
            <person name="Kremer L.P.M."/>
            <person name="Lee S.L."/>
            <person name="Lopez-Ezquerra A."/>
            <person name="Mallet L."/>
            <person name="Monroy-Kuhn J.M."/>
            <person name="Moser A."/>
            <person name="Murali S.C."/>
            <person name="Muzny D.M."/>
            <person name="Otani S."/>
            <person name="Piulachs M.-D."/>
            <person name="Poelchau M."/>
            <person name="Qu J."/>
            <person name="Schaub F."/>
            <person name="Wada-Katsumata A."/>
            <person name="Worley K.C."/>
            <person name="Xie Q."/>
            <person name="Ylla G."/>
            <person name="Poulsen M."/>
            <person name="Gibbs R.A."/>
            <person name="Schal C."/>
            <person name="Richards S."/>
            <person name="Belles X."/>
            <person name="Korb J."/>
            <person name="Bornberg-Bauer E."/>
        </authorList>
    </citation>
    <scope>NUCLEOTIDE SEQUENCE [LARGE SCALE GENOMIC DNA]</scope>
    <source>
        <tissue evidence="9">Whole body</tissue>
    </source>
</reference>
<organism evidence="9 10">
    <name type="scientific">Cryptotermes secundus</name>
    <dbReference type="NCBI Taxonomy" id="105785"/>
    <lineage>
        <taxon>Eukaryota</taxon>
        <taxon>Metazoa</taxon>
        <taxon>Ecdysozoa</taxon>
        <taxon>Arthropoda</taxon>
        <taxon>Hexapoda</taxon>
        <taxon>Insecta</taxon>
        <taxon>Pterygota</taxon>
        <taxon>Neoptera</taxon>
        <taxon>Polyneoptera</taxon>
        <taxon>Dictyoptera</taxon>
        <taxon>Blattodea</taxon>
        <taxon>Blattoidea</taxon>
        <taxon>Termitoidae</taxon>
        <taxon>Kalotermitidae</taxon>
        <taxon>Cryptotermitinae</taxon>
        <taxon>Cryptotermes</taxon>
    </lineage>
</organism>
<keyword evidence="5" id="KW-0407">Ion channel</keyword>
<keyword evidence="3 5" id="KW-1133">Transmembrane helix</keyword>
<dbReference type="InterPro" id="IPR006029">
    <property type="entry name" value="Neurotrans-gated_channel_TM"/>
</dbReference>
<dbReference type="CDD" id="cd19051">
    <property type="entry name" value="LGIC_TM_cation"/>
    <property type="match status" value="1"/>
</dbReference>
<dbReference type="InterPro" id="IPR036719">
    <property type="entry name" value="Neuro-gated_channel_TM_sf"/>
</dbReference>
<evidence type="ECO:0000259" key="7">
    <source>
        <dbReference type="Pfam" id="PF02931"/>
    </source>
</evidence>
<evidence type="ECO:0000256" key="2">
    <source>
        <dbReference type="ARBA" id="ARBA00022692"/>
    </source>
</evidence>
<dbReference type="InterPro" id="IPR018000">
    <property type="entry name" value="Neurotransmitter_ion_chnl_CS"/>
</dbReference>
<dbReference type="AlphaFoldDB" id="A0A2J7Q4L8"/>
<dbReference type="PRINTS" id="PR00252">
    <property type="entry name" value="NRIONCHANNEL"/>
</dbReference>
<dbReference type="PROSITE" id="PS00236">
    <property type="entry name" value="NEUROTR_ION_CHANNEL"/>
    <property type="match status" value="1"/>
</dbReference>
<dbReference type="GO" id="GO:0005230">
    <property type="term" value="F:extracellular ligand-gated monoatomic ion channel activity"/>
    <property type="evidence" value="ECO:0007669"/>
    <property type="project" value="InterPro"/>
</dbReference>
<feature type="domain" description="Neurotransmitter-gated ion-channel ligand-binding" evidence="7">
    <location>
        <begin position="117"/>
        <end position="233"/>
    </location>
</feature>
<dbReference type="EMBL" id="NEVH01018378">
    <property type="protein sequence ID" value="PNF23525.1"/>
    <property type="molecule type" value="Genomic_DNA"/>
</dbReference>
<evidence type="ECO:0000256" key="3">
    <source>
        <dbReference type="ARBA" id="ARBA00022989"/>
    </source>
</evidence>